<accession>A0ABV6X4V2</accession>
<feature type="compositionally biased region" description="Basic and acidic residues" evidence="1">
    <location>
        <begin position="14"/>
        <end position="24"/>
    </location>
</feature>
<evidence type="ECO:0000256" key="1">
    <source>
        <dbReference type="SAM" id="MobiDB-lite"/>
    </source>
</evidence>
<name>A0ABV6X4V2_9ACTN</name>
<gene>
    <name evidence="2" type="ORF">ACEZDB_19770</name>
</gene>
<evidence type="ECO:0000313" key="2">
    <source>
        <dbReference type="EMBL" id="MFC1432884.1"/>
    </source>
</evidence>
<dbReference type="Proteomes" id="UP001592530">
    <property type="component" value="Unassembled WGS sequence"/>
</dbReference>
<dbReference type="RefSeq" id="WP_380554973.1">
    <property type="nucleotide sequence ID" value="NZ_JBHEZY010000007.1"/>
</dbReference>
<reference evidence="2 3" key="1">
    <citation type="submission" date="2024-09" db="EMBL/GenBank/DDBJ databases">
        <authorList>
            <person name="Lee S.D."/>
        </authorList>
    </citation>
    <scope>NUCLEOTIDE SEQUENCE [LARGE SCALE GENOMIC DNA]</scope>
    <source>
        <strain evidence="2 3">N1-3</strain>
    </source>
</reference>
<sequence>MTARHSPANALLRSVREAAAETDRAANAAFHPSIDPSSDKQALMSLTTSTPETSRGTEAASNPSRSLHMQLMPEALARVHMQERLQEAEHERLIRALRLKSKAERMTLRARKALATVVMQ</sequence>
<organism evidence="2 3">
    <name type="scientific">Streptacidiphilus alkalitolerans</name>
    <dbReference type="NCBI Taxonomy" id="3342712"/>
    <lineage>
        <taxon>Bacteria</taxon>
        <taxon>Bacillati</taxon>
        <taxon>Actinomycetota</taxon>
        <taxon>Actinomycetes</taxon>
        <taxon>Kitasatosporales</taxon>
        <taxon>Streptomycetaceae</taxon>
        <taxon>Streptacidiphilus</taxon>
    </lineage>
</organism>
<feature type="compositionally biased region" description="Polar residues" evidence="1">
    <location>
        <begin position="35"/>
        <end position="66"/>
    </location>
</feature>
<comment type="caution">
    <text evidence="2">The sequence shown here is derived from an EMBL/GenBank/DDBJ whole genome shotgun (WGS) entry which is preliminary data.</text>
</comment>
<feature type="region of interest" description="Disordered" evidence="1">
    <location>
        <begin position="1"/>
        <end position="66"/>
    </location>
</feature>
<protein>
    <submittedName>
        <fullName evidence="2">Uncharacterized protein</fullName>
    </submittedName>
</protein>
<evidence type="ECO:0000313" key="3">
    <source>
        <dbReference type="Proteomes" id="UP001592530"/>
    </source>
</evidence>
<dbReference type="EMBL" id="JBHEZY010000007">
    <property type="protein sequence ID" value="MFC1432884.1"/>
    <property type="molecule type" value="Genomic_DNA"/>
</dbReference>
<proteinExistence type="predicted"/>